<dbReference type="Pfam" id="PF00990">
    <property type="entry name" value="GGDEF"/>
    <property type="match status" value="1"/>
</dbReference>
<dbReference type="InterPro" id="IPR029787">
    <property type="entry name" value="Nucleotide_cyclase"/>
</dbReference>
<dbReference type="CDD" id="cd01949">
    <property type="entry name" value="GGDEF"/>
    <property type="match status" value="1"/>
</dbReference>
<keyword evidence="1" id="KW-1133">Transmembrane helix</keyword>
<dbReference type="PANTHER" id="PTHR44757:SF2">
    <property type="entry name" value="BIOFILM ARCHITECTURE MAINTENANCE PROTEIN MBAA"/>
    <property type="match status" value="1"/>
</dbReference>
<sequence length="784" mass="88126">MFNTLKGRLYFLAILIIFPCYLFIYESFGYSRNIVKEEVRKVADIVSYQVADIQEHLVQSAYVFLSNLTASPKLQDPDSDECRQFLVELLPLYDYYVNIGVPNRNGILTCNSMPLSEAIDVSDRSYIREAISGQYFTTSGVQVDRVTGVPTVNFAYPVFNLQNSNDIVGAAVVVISLDWWSSFLERSQLPPDSVAYILDANDQPVVTYPAGNQYVPPALLNRFWRGEDGVSRVFHKRQIIDEKGNVQLTFLTGIAVDSALSAVNKRYIMITAVFSVLILFMLILLHFFLTNSLLKPLNVLTDLVIRLGRNEKMPTNRPIGVQEMDYLQQHFLEMASLKQKAEQDIIDQAQTDRLTGISNREAFSQVLADTLAQVDPQHGKLAVILLDLDNFKEINDTRGHEVGDAILQQIAERITQYPFHAKSISRQGGDEFVFLFDGQQVDLSQVLKLAESIQSLIKQPYSVLNDNVMVSASCGVAVYPDDGRDSRALMGAVDQAMYHAKASGRDCVKRFDWKLKQALLDKVELIKDINKALKNDEFFLVYQPIVDREGKALKFEALIRWNHPEKGLISPDEFISAAEESGLIVDIGGWVIQEAKAALSKLQVARGPDVQIGVNVSPLQLLNRREGADVFLSSLITGSGELNRSADEKNGLVVEITENLLMEMDERTRQVLMDFRKNGIQVALDDFGTGYSSLAYIMNYDIDFLKIDRSFVQTLSPESSSSSLCEAIINMAHKLKIMVVAEGVETKQQADLLLQYGCDFLQGYYFAKPLRLEEALLYPIQKEI</sequence>
<dbReference type="InterPro" id="IPR035919">
    <property type="entry name" value="EAL_sf"/>
</dbReference>
<dbReference type="InterPro" id="IPR043128">
    <property type="entry name" value="Rev_trsase/Diguanyl_cyclase"/>
</dbReference>
<keyword evidence="1" id="KW-0472">Membrane</keyword>
<name>A0A318V0C8_9GAMM</name>
<dbReference type="Gene3D" id="3.30.70.270">
    <property type="match status" value="1"/>
</dbReference>
<keyword evidence="5" id="KW-1185">Reference proteome</keyword>
<dbReference type="SMART" id="SM00267">
    <property type="entry name" value="GGDEF"/>
    <property type="match status" value="1"/>
</dbReference>
<gene>
    <name evidence="4" type="ORF">DFP75_1038</name>
</gene>
<feature type="transmembrane region" description="Helical" evidence="1">
    <location>
        <begin position="267"/>
        <end position="289"/>
    </location>
</feature>
<feature type="domain" description="EAL" evidence="2">
    <location>
        <begin position="522"/>
        <end position="783"/>
    </location>
</feature>
<dbReference type="NCBIfam" id="TIGR00254">
    <property type="entry name" value="GGDEF"/>
    <property type="match status" value="1"/>
</dbReference>
<protein>
    <submittedName>
        <fullName evidence="4">Diguanylate cyclase (GGDEF)-like protein</fullName>
    </submittedName>
</protein>
<evidence type="ECO:0000256" key="1">
    <source>
        <dbReference type="SAM" id="Phobius"/>
    </source>
</evidence>
<keyword evidence="1" id="KW-0812">Transmembrane</keyword>
<dbReference type="PANTHER" id="PTHR44757">
    <property type="entry name" value="DIGUANYLATE CYCLASE DGCP"/>
    <property type="match status" value="1"/>
</dbReference>
<dbReference type="PROSITE" id="PS50883">
    <property type="entry name" value="EAL"/>
    <property type="match status" value="1"/>
</dbReference>
<dbReference type="InterPro" id="IPR000160">
    <property type="entry name" value="GGDEF_dom"/>
</dbReference>
<accession>A0A318V0C8</accession>
<evidence type="ECO:0000313" key="4">
    <source>
        <dbReference type="EMBL" id="PYF82182.1"/>
    </source>
</evidence>
<dbReference type="InterPro" id="IPR001633">
    <property type="entry name" value="EAL_dom"/>
</dbReference>
<dbReference type="CDD" id="cd01948">
    <property type="entry name" value="EAL"/>
    <property type="match status" value="1"/>
</dbReference>
<dbReference type="SUPFAM" id="SSF55073">
    <property type="entry name" value="Nucleotide cyclase"/>
    <property type="match status" value="1"/>
</dbReference>
<dbReference type="CDD" id="cd12914">
    <property type="entry name" value="PDC1_DGC_like"/>
    <property type="match status" value="1"/>
</dbReference>
<dbReference type="Pfam" id="PF00563">
    <property type="entry name" value="EAL"/>
    <property type="match status" value="1"/>
</dbReference>
<dbReference type="EMBL" id="QKLW01000003">
    <property type="protein sequence ID" value="PYF82182.1"/>
    <property type="molecule type" value="Genomic_DNA"/>
</dbReference>
<evidence type="ECO:0000259" key="3">
    <source>
        <dbReference type="PROSITE" id="PS50887"/>
    </source>
</evidence>
<dbReference type="PROSITE" id="PS50887">
    <property type="entry name" value="GGDEF"/>
    <property type="match status" value="1"/>
</dbReference>
<evidence type="ECO:0000259" key="2">
    <source>
        <dbReference type="PROSITE" id="PS50883"/>
    </source>
</evidence>
<dbReference type="SMART" id="SM00052">
    <property type="entry name" value="EAL"/>
    <property type="match status" value="1"/>
</dbReference>
<feature type="transmembrane region" description="Helical" evidence="1">
    <location>
        <begin position="12"/>
        <end position="31"/>
    </location>
</feature>
<dbReference type="Gene3D" id="3.30.450.20">
    <property type="entry name" value="PAS domain"/>
    <property type="match status" value="1"/>
</dbReference>
<organism evidence="4 5">
    <name type="scientific">Marinomonas alcarazii</name>
    <dbReference type="NCBI Taxonomy" id="491949"/>
    <lineage>
        <taxon>Bacteria</taxon>
        <taxon>Pseudomonadati</taxon>
        <taxon>Pseudomonadota</taxon>
        <taxon>Gammaproteobacteria</taxon>
        <taxon>Oceanospirillales</taxon>
        <taxon>Oceanospirillaceae</taxon>
        <taxon>Marinomonas</taxon>
    </lineage>
</organism>
<proteinExistence type="predicted"/>
<reference evidence="4 5" key="1">
    <citation type="submission" date="2018-06" db="EMBL/GenBank/DDBJ databases">
        <title>Genomic Encyclopedia of Type Strains, Phase III (KMG-III): the genomes of soil and plant-associated and newly described type strains.</title>
        <authorList>
            <person name="Whitman W."/>
        </authorList>
    </citation>
    <scope>NUCLEOTIDE SEQUENCE [LARGE SCALE GENOMIC DNA]</scope>
    <source>
        <strain evidence="4 5">CECT 7730</strain>
    </source>
</reference>
<feature type="domain" description="GGDEF" evidence="3">
    <location>
        <begin position="379"/>
        <end position="513"/>
    </location>
</feature>
<dbReference type="InterPro" id="IPR052155">
    <property type="entry name" value="Biofilm_reg_signaling"/>
</dbReference>
<evidence type="ECO:0000313" key="5">
    <source>
        <dbReference type="Proteomes" id="UP000247551"/>
    </source>
</evidence>
<dbReference type="Proteomes" id="UP000247551">
    <property type="component" value="Unassembled WGS sequence"/>
</dbReference>
<dbReference type="Gene3D" id="3.20.20.450">
    <property type="entry name" value="EAL domain"/>
    <property type="match status" value="1"/>
</dbReference>
<comment type="caution">
    <text evidence="4">The sequence shown here is derived from an EMBL/GenBank/DDBJ whole genome shotgun (WGS) entry which is preliminary data.</text>
</comment>
<dbReference type="SUPFAM" id="SSF141868">
    <property type="entry name" value="EAL domain-like"/>
    <property type="match status" value="1"/>
</dbReference>
<dbReference type="AlphaFoldDB" id="A0A318V0C8"/>